<organism evidence="1 2">
    <name type="scientific">Flavimobilis soli</name>
    <dbReference type="NCBI Taxonomy" id="442709"/>
    <lineage>
        <taxon>Bacteria</taxon>
        <taxon>Bacillati</taxon>
        <taxon>Actinomycetota</taxon>
        <taxon>Actinomycetes</taxon>
        <taxon>Micrococcales</taxon>
        <taxon>Jonesiaceae</taxon>
        <taxon>Flavimobilis</taxon>
    </lineage>
</organism>
<dbReference type="Proteomes" id="UP000221394">
    <property type="component" value="Unassembled WGS sequence"/>
</dbReference>
<evidence type="ECO:0000313" key="2">
    <source>
        <dbReference type="Proteomes" id="UP000221394"/>
    </source>
</evidence>
<sequence length="106" mass="10800">MLVRMTITTSLDGRTHAPASHVRRPATAATPFVSLRLADGGAAHGALSGAVRHAIEAHASLTPSQRLSLAAPSDLPRLYTQTEASLLVDALTAAGATVTVVAPSPL</sequence>
<keyword evidence="2" id="KW-1185">Reference proteome</keyword>
<gene>
    <name evidence="1" type="ORF">ATL41_1708</name>
</gene>
<protein>
    <submittedName>
        <fullName evidence="1">Uncharacterized protein</fullName>
    </submittedName>
</protein>
<dbReference type="EMBL" id="PDJH01000001">
    <property type="protein sequence ID" value="PFG36965.1"/>
    <property type="molecule type" value="Genomic_DNA"/>
</dbReference>
<dbReference type="AlphaFoldDB" id="A0A2A9EFA8"/>
<name>A0A2A9EFA8_9MICO</name>
<proteinExistence type="predicted"/>
<reference evidence="1 2" key="1">
    <citation type="submission" date="2017-10" db="EMBL/GenBank/DDBJ databases">
        <title>Sequencing the genomes of 1000 actinobacteria strains.</title>
        <authorList>
            <person name="Klenk H.-P."/>
        </authorList>
    </citation>
    <scope>NUCLEOTIDE SEQUENCE [LARGE SCALE GENOMIC DNA]</scope>
    <source>
        <strain evidence="1 2">DSM 21574</strain>
    </source>
</reference>
<comment type="caution">
    <text evidence="1">The sequence shown here is derived from an EMBL/GenBank/DDBJ whole genome shotgun (WGS) entry which is preliminary data.</text>
</comment>
<accession>A0A2A9EFA8</accession>
<evidence type="ECO:0000313" key="1">
    <source>
        <dbReference type="EMBL" id="PFG36965.1"/>
    </source>
</evidence>